<proteinExistence type="predicted"/>
<dbReference type="SUPFAM" id="SSF49464">
    <property type="entry name" value="Carboxypeptidase regulatory domain-like"/>
    <property type="match status" value="1"/>
</dbReference>
<evidence type="ECO:0000313" key="1">
    <source>
        <dbReference type="EMBL" id="AKN38841.1"/>
    </source>
</evidence>
<evidence type="ECO:0008006" key="2">
    <source>
        <dbReference type="Google" id="ProtNLM"/>
    </source>
</evidence>
<dbReference type="EMBL" id="KP795616">
    <property type="protein sequence ID" value="AKN38841.1"/>
    <property type="molecule type" value="Genomic_DNA"/>
</dbReference>
<organism evidence="1">
    <name type="scientific">Enterovibrio sp. FF_113</name>
    <dbReference type="NCBI Taxonomy" id="1660266"/>
    <lineage>
        <taxon>Bacteria</taxon>
        <taxon>Pseudomonadati</taxon>
        <taxon>Pseudomonadota</taxon>
        <taxon>Gammaproteobacteria</taxon>
        <taxon>Vibrionales</taxon>
        <taxon>Vibrionaceae</taxon>
        <taxon>Enterovibrio</taxon>
    </lineage>
</organism>
<name>A0A0H3ZZE2_9GAMM</name>
<protein>
    <recommendedName>
        <fullName evidence="2">Phage tail fiber protein</fullName>
    </recommendedName>
</protein>
<accession>A0A0H3ZZE2</accession>
<dbReference type="AlphaFoldDB" id="A0A0H3ZZE2"/>
<reference evidence="1" key="1">
    <citation type="journal article" date="2015" name="MBio">
        <title>Eco-Evolutionary Dynamics of Episomes among Ecologically Cohesive Bacterial Populations.</title>
        <authorList>
            <person name="Xue H."/>
            <person name="Cordero O.X."/>
            <person name="Camas F.M."/>
            <person name="Trimble W."/>
            <person name="Meyer F."/>
            <person name="Guglielmini J."/>
            <person name="Rocha E.P."/>
            <person name="Polz M.F."/>
        </authorList>
    </citation>
    <scope>NUCLEOTIDE SEQUENCE</scope>
    <source>
        <strain evidence="1">FF_113</strain>
    </source>
</reference>
<dbReference type="InterPro" id="IPR008969">
    <property type="entry name" value="CarboxyPept-like_regulatory"/>
</dbReference>
<sequence length="695" mass="74757">MIQVKGTLTDAGGNPASHAHILFKTSKGFGSVLPSAELTVITDSQGGYDFTLSVGIHLIYVRYGDGFELIGKTVINSDTPSPLTVSDLLNQTQPLLPEEIAQVATMLADVRAIYQSAKALEETILTSAEQVSTDAQQVMQSKKIVSDLAAQVALDSSAVAEGVSSVSQSKEQVTALAQDVSTKAQQVAEHSQQVTDDKARVEMLSQQVEQDAAQSSNAAEQALSLQELAKRWAVGINPPSEADTPTDENNARHWAKLAQYNANQTFISGGYFSPSSEGEYPDVLGLVRDTVWLIKFSTADGAYTYQGGPLAGVTVKNGYMLVFDTPANVFDYIPTVFSGIVSVNSKLPDEKNELQLTADDFPDMYSADQVDTKLAAKADMSSVYDKTELDPLLALKADKSSVVKITSDTGGALLPAGPTEDRPETSELPENVRVLRFNTTTNEWEGLDKSGNPIPIGGGGVPPFTGVNNTFTVEKKKAYTVLMSDAVSKVANVTQGMANEDWFAVSTVRWARGVAGVTLTIDFGDEFLSNGAEDFSEFVIDRPCVLYFEKVNGKWTIVDGVGVDGGYNSLETRLDGLEKVYVVDQGMSGDKRYRKWSDGTLENWANVRFGTGAINTQLPIATTLWLEPFVTAPTNAVFSVVSQRGSGGQADSGEIMSNGVYQGHTTTACILQCYAYKFAISEPIEFSVYATGSWK</sequence>